<sequence>KAWKVILLHFGEFPTTKELLDKERAVWIRFLQAREAGDRLFLGGCSQGESRPEGVESDRRERWAQSGCVKVTAGSSPYAHLLTSSFQHVCCLFFCGWVYLRFSGGKMNMKHESSGAVKIQEENKWVWPRWVKTALGSCEIWSSYGTMKMGREEAQQILMGECSYSAYMGESVESSGVMRKLETKGADERVTKEEWDEFVKTTPLDHERGNGTESGEQEQNQEDSDLHDQDISQEVENNVQSSGEVDEIQSSGEEQVGPASSEEEQVEPPAKLLQQDVDIKETINKEVKTKERWAEWSGIVTGPNGWEDFESLTRPVTCTPTGSPLPLGDSKHSSCLLLFYISHSYALHSKLGLSCTDRLVLQELLQQDVDIKETINKEVNTKERWAEWSWIVTGPNRWEDFESLTRPVTCTPNGSPLPLGDSKHSSCLLLFYISHSYALHSKLGLSCTDRLVLQ</sequence>
<feature type="non-terminal residue" evidence="2">
    <location>
        <position position="454"/>
    </location>
</feature>
<evidence type="ECO:0000313" key="2">
    <source>
        <dbReference type="EMBL" id="KAG5410884.1"/>
    </source>
</evidence>
<feature type="compositionally biased region" description="Basic and acidic residues" evidence="1">
    <location>
        <begin position="179"/>
        <end position="210"/>
    </location>
</feature>
<feature type="non-terminal residue" evidence="2">
    <location>
        <position position="1"/>
    </location>
</feature>
<name>A0ABQ7NJ40_BRACM</name>
<comment type="caution">
    <text evidence="2">The sequence shown here is derived from an EMBL/GenBank/DDBJ whole genome shotgun (WGS) entry which is preliminary data.</text>
</comment>
<gene>
    <name evidence="2" type="primary">A02g507740.1_BraROA</name>
    <name evidence="2" type="ORF">IGI04_007203</name>
</gene>
<feature type="compositionally biased region" description="Polar residues" evidence="1">
    <location>
        <begin position="232"/>
        <end position="253"/>
    </location>
</feature>
<dbReference type="EMBL" id="JADBGQ010000002">
    <property type="protein sequence ID" value="KAG5410884.1"/>
    <property type="molecule type" value="Genomic_DNA"/>
</dbReference>
<protein>
    <submittedName>
        <fullName evidence="2">Uncharacterized protein</fullName>
    </submittedName>
</protein>
<dbReference type="Proteomes" id="UP000823674">
    <property type="component" value="Chromosome A02"/>
</dbReference>
<reference evidence="2 3" key="1">
    <citation type="submission" date="2021-03" db="EMBL/GenBank/DDBJ databases">
        <authorList>
            <person name="King G.J."/>
            <person name="Bancroft I."/>
            <person name="Baten A."/>
            <person name="Bloomfield J."/>
            <person name="Borpatragohain P."/>
            <person name="He Z."/>
            <person name="Irish N."/>
            <person name="Irwin J."/>
            <person name="Liu K."/>
            <person name="Mauleon R.P."/>
            <person name="Moore J."/>
            <person name="Morris R."/>
            <person name="Ostergaard L."/>
            <person name="Wang B."/>
            <person name="Wells R."/>
        </authorList>
    </citation>
    <scope>NUCLEOTIDE SEQUENCE [LARGE SCALE GENOMIC DNA]</scope>
    <source>
        <strain evidence="2">R-o-18</strain>
        <tissue evidence="2">Leaf</tissue>
    </source>
</reference>
<proteinExistence type="predicted"/>
<accession>A0ABQ7NJ40</accession>
<keyword evidence="3" id="KW-1185">Reference proteome</keyword>
<evidence type="ECO:0000313" key="3">
    <source>
        <dbReference type="Proteomes" id="UP000823674"/>
    </source>
</evidence>
<organism evidence="2 3">
    <name type="scientific">Brassica rapa subsp. trilocularis</name>
    <dbReference type="NCBI Taxonomy" id="1813537"/>
    <lineage>
        <taxon>Eukaryota</taxon>
        <taxon>Viridiplantae</taxon>
        <taxon>Streptophyta</taxon>
        <taxon>Embryophyta</taxon>
        <taxon>Tracheophyta</taxon>
        <taxon>Spermatophyta</taxon>
        <taxon>Magnoliopsida</taxon>
        <taxon>eudicotyledons</taxon>
        <taxon>Gunneridae</taxon>
        <taxon>Pentapetalae</taxon>
        <taxon>rosids</taxon>
        <taxon>malvids</taxon>
        <taxon>Brassicales</taxon>
        <taxon>Brassicaceae</taxon>
        <taxon>Brassiceae</taxon>
        <taxon>Brassica</taxon>
    </lineage>
</organism>
<feature type="region of interest" description="Disordered" evidence="1">
    <location>
        <begin position="179"/>
        <end position="276"/>
    </location>
</feature>
<evidence type="ECO:0000256" key="1">
    <source>
        <dbReference type="SAM" id="MobiDB-lite"/>
    </source>
</evidence>